<comment type="caution">
    <text evidence="2">The sequence shown here is derived from an EMBL/GenBank/DDBJ whole genome shotgun (WGS) entry which is preliminary data.</text>
</comment>
<organism evidence="2 3">
    <name type="scientific">Alteromonas profundi</name>
    <dbReference type="NCBI Taxonomy" id="2696062"/>
    <lineage>
        <taxon>Bacteria</taxon>
        <taxon>Pseudomonadati</taxon>
        <taxon>Pseudomonadota</taxon>
        <taxon>Gammaproteobacteria</taxon>
        <taxon>Alteromonadales</taxon>
        <taxon>Alteromonadaceae</taxon>
        <taxon>Alteromonas/Salinimonas group</taxon>
        <taxon>Alteromonas</taxon>
    </lineage>
</organism>
<proteinExistence type="predicted"/>
<feature type="transmembrane region" description="Helical" evidence="1">
    <location>
        <begin position="375"/>
        <end position="397"/>
    </location>
</feature>
<accession>A0A7X5LQ90</accession>
<dbReference type="RefSeq" id="WP_163088300.1">
    <property type="nucleotide sequence ID" value="NZ_JAAAWN010000035.1"/>
</dbReference>
<dbReference type="Proteomes" id="UP000470213">
    <property type="component" value="Unassembled WGS sequence"/>
</dbReference>
<evidence type="ECO:0000313" key="2">
    <source>
        <dbReference type="EMBL" id="NDV93019.1"/>
    </source>
</evidence>
<name>A0A7X5LQ90_9ALTE</name>
<reference evidence="2 3" key="1">
    <citation type="submission" date="2020-01" db="EMBL/GenBank/DDBJ databases">
        <authorList>
            <person name="Chen J."/>
            <person name="Zhu S."/>
            <person name="Yang J."/>
        </authorList>
    </citation>
    <scope>NUCLEOTIDE SEQUENCE [LARGE SCALE GENOMIC DNA]</scope>
    <source>
        <strain evidence="2 3">345S023</strain>
    </source>
</reference>
<evidence type="ECO:0000313" key="3">
    <source>
        <dbReference type="Proteomes" id="UP000470213"/>
    </source>
</evidence>
<keyword evidence="1" id="KW-0472">Membrane</keyword>
<keyword evidence="3" id="KW-1185">Reference proteome</keyword>
<sequence>MTDAAVSGFSKNEEEKAKVFAKETVRAVHDEVRKEFNTSDLDSKIKQYIDKSTESQFSAKDLRKELETLINEIEVEEQFPTDDSGIAKKLILDIADQRPSLDKEQKQKLSDTFDEVKKTLDEGGSNKQKATALFDRLSPGDEEKGQQYRKQLIKYLDESDQETVNPETLEKDLNAIFDNPKEAYRILSNRASTLDRDSLKGLLANHDKMNNEKAERVFKAYDSAVSFIKKQTGKASDSVSNSTQYDEQVSNLPAKRSKVEQRIQAWFDRLDRPELQYRNVKSDFMEILDNPTHAPEVVVNRVKQMDEQSLRALLTNNKRLSEEDIDNYIAQFNDARNSLVKKYDAVKAEAEKRLTALKEAALAEAEGVRATAASAAWWLFASAVVSLASAMLAGVVATNWV</sequence>
<gene>
    <name evidence="2" type="ORF">GTH32_17770</name>
</gene>
<keyword evidence="1" id="KW-0812">Transmembrane</keyword>
<protein>
    <submittedName>
        <fullName evidence="2">Uncharacterized protein</fullName>
    </submittedName>
</protein>
<keyword evidence="1" id="KW-1133">Transmembrane helix</keyword>
<evidence type="ECO:0000256" key="1">
    <source>
        <dbReference type="SAM" id="Phobius"/>
    </source>
</evidence>
<dbReference type="AlphaFoldDB" id="A0A7X5LQ90"/>
<dbReference type="EMBL" id="JAAAWN010000035">
    <property type="protein sequence ID" value="NDV93019.1"/>
    <property type="molecule type" value="Genomic_DNA"/>
</dbReference>